<dbReference type="EMBL" id="MTKT01002727">
    <property type="protein sequence ID" value="OWM77094.1"/>
    <property type="molecule type" value="Genomic_DNA"/>
</dbReference>
<dbReference type="AlphaFoldDB" id="A0A218WWB4"/>
<evidence type="ECO:0000313" key="4">
    <source>
        <dbReference type="Proteomes" id="UP000233551"/>
    </source>
</evidence>
<protein>
    <submittedName>
        <fullName evidence="1">Uncharacterized protein</fullName>
    </submittedName>
</protein>
<evidence type="ECO:0000313" key="1">
    <source>
        <dbReference type="EMBL" id="OWM77094.1"/>
    </source>
</evidence>
<proteinExistence type="predicted"/>
<dbReference type="Proteomes" id="UP000233551">
    <property type="component" value="Unassembled WGS sequence"/>
</dbReference>
<sequence length="76" mass="8296">MAIPSLKGRGQVNKTAGKGLLENRILGGTVHPRMHPILASLHRWFKMVARAGPAWDTSERDAGSAYGWLVAFGNLR</sequence>
<evidence type="ECO:0000313" key="3">
    <source>
        <dbReference type="Proteomes" id="UP000197138"/>
    </source>
</evidence>
<dbReference type="Proteomes" id="UP000197138">
    <property type="component" value="Unassembled WGS sequence"/>
</dbReference>
<reference evidence="3" key="1">
    <citation type="journal article" date="2017" name="Plant J.">
        <title>The pomegranate (Punica granatum L.) genome and the genomics of punicalagin biosynthesis.</title>
        <authorList>
            <person name="Qin G."/>
            <person name="Xu C."/>
            <person name="Ming R."/>
            <person name="Tang H."/>
            <person name="Guyot R."/>
            <person name="Kramer E.M."/>
            <person name="Hu Y."/>
            <person name="Yi X."/>
            <person name="Qi Y."/>
            <person name="Xu X."/>
            <person name="Gao Z."/>
            <person name="Pan H."/>
            <person name="Jian J."/>
            <person name="Tian Y."/>
            <person name="Yue Z."/>
            <person name="Xu Y."/>
        </authorList>
    </citation>
    <scope>NUCLEOTIDE SEQUENCE [LARGE SCALE GENOMIC DNA]</scope>
    <source>
        <strain evidence="3">cv. Dabenzi</strain>
    </source>
</reference>
<dbReference type="EMBL" id="PGOL01001370">
    <property type="protein sequence ID" value="PKI58501.1"/>
    <property type="molecule type" value="Genomic_DNA"/>
</dbReference>
<organism evidence="1 3">
    <name type="scientific">Punica granatum</name>
    <name type="common">Pomegranate</name>
    <dbReference type="NCBI Taxonomy" id="22663"/>
    <lineage>
        <taxon>Eukaryota</taxon>
        <taxon>Viridiplantae</taxon>
        <taxon>Streptophyta</taxon>
        <taxon>Embryophyta</taxon>
        <taxon>Tracheophyta</taxon>
        <taxon>Spermatophyta</taxon>
        <taxon>Magnoliopsida</taxon>
        <taxon>eudicotyledons</taxon>
        <taxon>Gunneridae</taxon>
        <taxon>Pentapetalae</taxon>
        <taxon>rosids</taxon>
        <taxon>malvids</taxon>
        <taxon>Myrtales</taxon>
        <taxon>Lythraceae</taxon>
        <taxon>Punica</taxon>
    </lineage>
</organism>
<evidence type="ECO:0000313" key="2">
    <source>
        <dbReference type="EMBL" id="PKI58501.1"/>
    </source>
</evidence>
<reference evidence="1" key="2">
    <citation type="submission" date="2017-06" db="EMBL/GenBank/DDBJ databases">
        <title>The pomegranate genome and the genomics of punicalagin biosynthesis.</title>
        <authorList>
            <person name="Xu C."/>
        </authorList>
    </citation>
    <scope>NUCLEOTIDE SEQUENCE [LARGE SCALE GENOMIC DNA]</scope>
    <source>
        <tissue evidence="1">Fresh leaf</tissue>
    </source>
</reference>
<reference evidence="2 4" key="3">
    <citation type="submission" date="2017-11" db="EMBL/GenBank/DDBJ databases">
        <title>De-novo sequencing of pomegranate (Punica granatum L.) genome.</title>
        <authorList>
            <person name="Akparov Z."/>
            <person name="Amiraslanov A."/>
            <person name="Hajiyeva S."/>
            <person name="Abbasov M."/>
            <person name="Kaur K."/>
            <person name="Hamwieh A."/>
            <person name="Solovyev V."/>
            <person name="Salamov A."/>
            <person name="Braich B."/>
            <person name="Kosarev P."/>
            <person name="Mahmoud A."/>
            <person name="Hajiyev E."/>
            <person name="Babayeva S."/>
            <person name="Izzatullayeva V."/>
            <person name="Mammadov A."/>
            <person name="Mammadov A."/>
            <person name="Sharifova S."/>
            <person name="Ojaghi J."/>
            <person name="Eynullazada K."/>
            <person name="Bayramov B."/>
            <person name="Abdulazimova A."/>
            <person name="Shahmuradov I."/>
        </authorList>
    </citation>
    <scope>NUCLEOTIDE SEQUENCE [LARGE SCALE GENOMIC DNA]</scope>
    <source>
        <strain evidence="2">AG2017</strain>
        <strain evidence="4">cv. AG2017</strain>
        <tissue evidence="2">Leaf</tissue>
    </source>
</reference>
<accession>A0A218WWB4</accession>
<name>A0A218WWB4_PUNGR</name>
<comment type="caution">
    <text evidence="1">The sequence shown here is derived from an EMBL/GenBank/DDBJ whole genome shotgun (WGS) entry which is preliminary data.</text>
</comment>
<gene>
    <name evidence="1" type="ORF">CDL15_Pgr013185</name>
    <name evidence="2" type="ORF">CRG98_021103</name>
</gene>
<keyword evidence="4" id="KW-1185">Reference proteome</keyword>